<evidence type="ECO:0000313" key="3">
    <source>
        <dbReference type="EMBL" id="MEQ2440860.1"/>
    </source>
</evidence>
<dbReference type="Gene3D" id="3.30.460.10">
    <property type="entry name" value="Beta Polymerase, domain 2"/>
    <property type="match status" value="1"/>
</dbReference>
<sequence length="126" mass="14483">MTALELTQEIACVLDKKKAKDIKAIYIRDLTILADYFVICTGTSTTQVKALADEVEYQMKTKFALTPARVEGYQSSSWILVDYGNVVVHFFLEDTRDFYSLERLWTDGQPVEPEELFAKVEEEETK</sequence>
<comment type="subunit">
    <text evidence="2">Interacts with ribosomal protein uL14 (rplN).</text>
</comment>
<protein>
    <recommendedName>
        <fullName evidence="2">Ribosomal silencing factor RsfS</fullName>
    </recommendedName>
</protein>
<dbReference type="InterPro" id="IPR043519">
    <property type="entry name" value="NT_sf"/>
</dbReference>
<dbReference type="Proteomes" id="UP001489509">
    <property type="component" value="Unassembled WGS sequence"/>
</dbReference>
<accession>A0ABV1E0M9</accession>
<evidence type="ECO:0000256" key="2">
    <source>
        <dbReference type="HAMAP-Rule" id="MF_01477"/>
    </source>
</evidence>
<dbReference type="RefSeq" id="WP_349219605.1">
    <property type="nucleotide sequence ID" value="NZ_JBBMFD010000013.1"/>
</dbReference>
<evidence type="ECO:0000313" key="4">
    <source>
        <dbReference type="Proteomes" id="UP001489509"/>
    </source>
</evidence>
<dbReference type="EMBL" id="JBBMFD010000013">
    <property type="protein sequence ID" value="MEQ2440860.1"/>
    <property type="molecule type" value="Genomic_DNA"/>
</dbReference>
<dbReference type="SUPFAM" id="SSF81301">
    <property type="entry name" value="Nucleotidyltransferase"/>
    <property type="match status" value="1"/>
</dbReference>
<keyword evidence="2" id="KW-0678">Repressor</keyword>
<comment type="function">
    <text evidence="2">Functions as a ribosomal silencing factor. Interacts with ribosomal protein uL14 (rplN), blocking formation of intersubunit bridge B8. Prevents association of the 30S and 50S ribosomal subunits and the formation of functional ribosomes, thus repressing translation.</text>
</comment>
<dbReference type="NCBIfam" id="TIGR00090">
    <property type="entry name" value="rsfS_iojap_ybeB"/>
    <property type="match status" value="1"/>
</dbReference>
<proteinExistence type="inferred from homology"/>
<dbReference type="PANTHER" id="PTHR21043">
    <property type="entry name" value="IOJAP SUPERFAMILY ORTHOLOG"/>
    <property type="match status" value="1"/>
</dbReference>
<dbReference type="PANTHER" id="PTHR21043:SF0">
    <property type="entry name" value="MITOCHONDRIAL ASSEMBLY OF RIBOSOMAL LARGE SUBUNIT PROTEIN 1"/>
    <property type="match status" value="1"/>
</dbReference>
<comment type="similarity">
    <text evidence="1 2">Belongs to the Iojap/RsfS family.</text>
</comment>
<comment type="caution">
    <text evidence="3">The sequence shown here is derived from an EMBL/GenBank/DDBJ whole genome shotgun (WGS) entry which is preliminary data.</text>
</comment>
<evidence type="ECO:0000256" key="1">
    <source>
        <dbReference type="ARBA" id="ARBA00010574"/>
    </source>
</evidence>
<keyword evidence="4" id="KW-1185">Reference proteome</keyword>
<dbReference type="Pfam" id="PF02410">
    <property type="entry name" value="RsfS"/>
    <property type="match status" value="1"/>
</dbReference>
<gene>
    <name evidence="2 3" type="primary">rsfS</name>
    <name evidence="3" type="ORF">WMO26_08495</name>
</gene>
<comment type="subcellular location">
    <subcellularLocation>
        <location evidence="2">Cytoplasm</location>
    </subcellularLocation>
</comment>
<name>A0ABV1E0M9_9FIRM</name>
<keyword evidence="2" id="KW-0963">Cytoplasm</keyword>
<keyword evidence="2" id="KW-0810">Translation regulation</keyword>
<dbReference type="InterPro" id="IPR004394">
    <property type="entry name" value="Iojap/RsfS/C7orf30"/>
</dbReference>
<dbReference type="HAMAP" id="MF_01477">
    <property type="entry name" value="Iojap_RsfS"/>
    <property type="match status" value="1"/>
</dbReference>
<organism evidence="3 4">
    <name type="scientific">Solibaculum intestinale</name>
    <dbReference type="NCBI Taxonomy" id="3133165"/>
    <lineage>
        <taxon>Bacteria</taxon>
        <taxon>Bacillati</taxon>
        <taxon>Bacillota</taxon>
        <taxon>Clostridia</taxon>
        <taxon>Eubacteriales</taxon>
        <taxon>Oscillospiraceae</taxon>
        <taxon>Solibaculum</taxon>
    </lineage>
</organism>
<reference evidence="3 4" key="1">
    <citation type="submission" date="2024-03" db="EMBL/GenBank/DDBJ databases">
        <title>Human intestinal bacterial collection.</title>
        <authorList>
            <person name="Pauvert C."/>
            <person name="Hitch T.C.A."/>
            <person name="Clavel T."/>
        </authorList>
    </citation>
    <scope>NUCLEOTIDE SEQUENCE [LARGE SCALE GENOMIC DNA]</scope>
    <source>
        <strain evidence="3 4">CLA-JM-H44</strain>
    </source>
</reference>